<feature type="compositionally biased region" description="Polar residues" evidence="11">
    <location>
        <begin position="1240"/>
        <end position="1269"/>
    </location>
</feature>
<dbReference type="InterPro" id="IPR036770">
    <property type="entry name" value="Ankyrin_rpt-contain_sf"/>
</dbReference>
<evidence type="ECO:0000256" key="2">
    <source>
        <dbReference type="ARBA" id="ARBA00004474"/>
    </source>
</evidence>
<dbReference type="CDD" id="cd18791">
    <property type="entry name" value="SF2_C_RHA"/>
    <property type="match status" value="1"/>
</dbReference>
<evidence type="ECO:0000313" key="15">
    <source>
        <dbReference type="EMBL" id="RAL41908.1"/>
    </source>
</evidence>
<dbReference type="InterPro" id="IPR011545">
    <property type="entry name" value="DEAD/DEAH_box_helicase_dom"/>
</dbReference>
<dbReference type="InterPro" id="IPR011709">
    <property type="entry name" value="DEAD-box_helicase_OB_fold"/>
</dbReference>
<dbReference type="SMART" id="SM00393">
    <property type="entry name" value="R3H"/>
    <property type="match status" value="1"/>
</dbReference>
<dbReference type="Pfam" id="PF21010">
    <property type="entry name" value="HA2_C"/>
    <property type="match status" value="1"/>
</dbReference>
<dbReference type="EMBL" id="NQVE01000183">
    <property type="protein sequence ID" value="RAL41908.1"/>
    <property type="molecule type" value="Genomic_DNA"/>
</dbReference>
<evidence type="ECO:0000256" key="8">
    <source>
        <dbReference type="ARBA" id="ARBA00023242"/>
    </source>
</evidence>
<evidence type="ECO:0000256" key="5">
    <source>
        <dbReference type="ARBA" id="ARBA00022806"/>
    </source>
</evidence>
<dbReference type="GO" id="GO:0016787">
    <property type="term" value="F:hydrolase activity"/>
    <property type="evidence" value="ECO:0007669"/>
    <property type="project" value="UniProtKB-KW"/>
</dbReference>
<dbReference type="Pfam" id="PF04408">
    <property type="entry name" value="WHD_HA2"/>
    <property type="match status" value="1"/>
</dbReference>
<dbReference type="Gene3D" id="3.40.50.300">
    <property type="entry name" value="P-loop containing nucleotide triphosphate hydrolases"/>
    <property type="match status" value="2"/>
</dbReference>
<dbReference type="GO" id="GO:0005524">
    <property type="term" value="F:ATP binding"/>
    <property type="evidence" value="ECO:0007669"/>
    <property type="project" value="UniProtKB-KW"/>
</dbReference>
<comment type="similarity">
    <text evidence="10">Belongs to the DExH box helicase family.</text>
</comment>
<dbReference type="InterPro" id="IPR014001">
    <property type="entry name" value="Helicase_ATP-bd"/>
</dbReference>
<evidence type="ECO:0008006" key="17">
    <source>
        <dbReference type="Google" id="ProtNLM"/>
    </source>
</evidence>
<dbReference type="GO" id="GO:0005634">
    <property type="term" value="C:nucleus"/>
    <property type="evidence" value="ECO:0007669"/>
    <property type="project" value="UniProtKB-SubCell"/>
</dbReference>
<keyword evidence="7" id="KW-0694">RNA-binding</keyword>
<gene>
    <name evidence="15" type="ORF">DM860_009090</name>
</gene>
<dbReference type="SMART" id="SM00847">
    <property type="entry name" value="HA2"/>
    <property type="match status" value="1"/>
</dbReference>
<dbReference type="GO" id="GO:0009536">
    <property type="term" value="C:plastid"/>
    <property type="evidence" value="ECO:0007669"/>
    <property type="project" value="UniProtKB-SubCell"/>
</dbReference>
<feature type="compositionally biased region" description="Polar residues" evidence="11">
    <location>
        <begin position="1133"/>
        <end position="1163"/>
    </location>
</feature>
<dbReference type="SMART" id="SM00490">
    <property type="entry name" value="HELICc"/>
    <property type="match status" value="1"/>
</dbReference>
<evidence type="ECO:0000256" key="11">
    <source>
        <dbReference type="SAM" id="MobiDB-lite"/>
    </source>
</evidence>
<dbReference type="SUPFAM" id="SSF52540">
    <property type="entry name" value="P-loop containing nucleoside triphosphate hydrolases"/>
    <property type="match status" value="2"/>
</dbReference>
<dbReference type="CDD" id="cd17917">
    <property type="entry name" value="DEXHc_RHA-like"/>
    <property type="match status" value="1"/>
</dbReference>
<keyword evidence="3" id="KW-0547">Nucleotide-binding</keyword>
<comment type="subcellular location">
    <subcellularLocation>
        <location evidence="1">Nucleus</location>
    </subcellularLocation>
    <subcellularLocation>
        <location evidence="2">Plastid</location>
    </subcellularLocation>
</comment>
<dbReference type="InterPro" id="IPR036867">
    <property type="entry name" value="R3H_dom_sf"/>
</dbReference>
<evidence type="ECO:0000313" key="16">
    <source>
        <dbReference type="Proteomes" id="UP000249390"/>
    </source>
</evidence>
<dbReference type="Gene3D" id="3.30.1370.50">
    <property type="entry name" value="R3H-like domain"/>
    <property type="match status" value="1"/>
</dbReference>
<proteinExistence type="inferred from homology"/>
<feature type="domain" description="R3H" evidence="12">
    <location>
        <begin position="31"/>
        <end position="94"/>
    </location>
</feature>
<keyword evidence="16" id="KW-1185">Reference proteome</keyword>
<evidence type="ECO:0000259" key="12">
    <source>
        <dbReference type="PROSITE" id="PS51061"/>
    </source>
</evidence>
<dbReference type="InterPro" id="IPR027417">
    <property type="entry name" value="P-loop_NTPase"/>
</dbReference>
<feature type="region of interest" description="Disordered" evidence="11">
    <location>
        <begin position="1008"/>
        <end position="1043"/>
    </location>
</feature>
<dbReference type="Pfam" id="PF07717">
    <property type="entry name" value="OB_NTP_bind"/>
    <property type="match status" value="1"/>
</dbReference>
<evidence type="ECO:0000259" key="13">
    <source>
        <dbReference type="PROSITE" id="PS51192"/>
    </source>
</evidence>
<dbReference type="PANTHER" id="PTHR18934:SF213">
    <property type="entry name" value="3'-5' RNA HELICASE YTHDC2"/>
    <property type="match status" value="1"/>
</dbReference>
<dbReference type="InterPro" id="IPR007502">
    <property type="entry name" value="Helicase-assoc_dom"/>
</dbReference>
<feature type="compositionally biased region" description="Basic residues" evidence="11">
    <location>
        <begin position="1295"/>
        <end position="1312"/>
    </location>
</feature>
<dbReference type="FunFam" id="3.40.50.300:FF:000860">
    <property type="entry name" value="DExH-box ATP-dependent RNA helicase DExH6"/>
    <property type="match status" value="1"/>
</dbReference>
<dbReference type="Gene3D" id="1.20.120.1080">
    <property type="match status" value="1"/>
</dbReference>
<sequence length="1312" mass="145372">MSTETKAGGSGKAGKKKNKNKDKGWPKGVSEAARARFSEILERFRSSNDEEFKFDPKLNNLERAAVHKLCRKFGMKSKSRGGGTARRVVVFKNKIKKACPEREKKALGFKFSEESKAILQDLFSQFPPGEEDATSYMAGKRNKKGKKFFGMQDDIFQKPAMDKSEIAKRVETLAIRAEHNRTLRQIFEGRSKLPIASFKDIITSSVEENQVVLISGETGCGKTTQVPQYILDHMWAKGEPCKIVCSQPRRVSATSVSERIAHERGEKLGDTVGYKIRLESSGGRHSSLVFCTNGILLRVIVAYTKLKKTSQRAKDDLSDITHIIVDEIHERDRFSDFMLAIIRDMLPSYPHLRLILMSATIDEERFSKYFYGCPIIRVPGFTYPVKTFYLEDVLSFVKSSENDALDNSTASHTSGDSVLTEEYRVALDEAINLALSDDEVVPLLDIISSGATPEVINYQHSLTGVTPLMVFAGKGCINDICTLLSLGADCHLKAKDGATALDWASRENQSEAAEIIKKHLEESSSNSEEKQNLLDKYLSTVDPELIDDVLIEKLLRNICETSTDGAILVFLRGWDDITRTRDRLQKIALFNNESKFSIIPLHSMVPPLEQKKAFERPPRGCRKIILSTNIAETAVTIEDVVYVVDSGRAKEKSYDPYNNVSTLESSWISKASAKQREGRAGRCQPGICYRLYSKAREASFPDFQIPELKRMPIEELCLQIKLLDPDCNVEEFLQKTLDPPVYETIRNAIIVLQDIGALNDEEKVTELGERLGSLPVHPLTSKMLLISILLNCLEPALTLACASENKDPFTLPMLLSERKKANAAKQELASFYGGSSDQLAVVAAFECWQNAKQKGKEAQFCSSYFVSPGTMRMISRLRKQLQSELVRNGFIPENISKHSINARDPGILHTVLLAGLYPNVGRLLPPLRNATPRSVVETGSGDKVRLHPCSTNFKLVDKNLNRPIIVYDEITRGDRGMHIKHCSIIGPLPLLLLSSEIVVAPTKGTRFGSNASKSGSGSGDDNEGEKAKSEVSDGEDDIMSSPDNPVKAIVDRWLYFKSTALDVAQIYCLRERLTSAICFKVKDPSKQLPEVLGASMNALASVLSYDWKVGVSMPSISIDSLTALVGSAGISESHGSLPNPHTNHHGSFQNDPMQLDGSLQNPQMHPMSVENPQMLSHDGSFQNPQMLSHDGSFQNPQMLSHDGSFQNPQMLSHDGSFQNPQMLSHDGSFQNPQMLCHDGSFQNPQMLSHDGSFQNPQMLSHDGSFQNPQMCHPTAENGNVPLDPCPGSAPQGSVKSKKSASKRQRKNGHLTG</sequence>
<dbReference type="SUPFAM" id="SSF48403">
    <property type="entry name" value="Ankyrin repeat"/>
    <property type="match status" value="1"/>
</dbReference>
<reference evidence="15 16" key="1">
    <citation type="submission" date="2018-06" db="EMBL/GenBank/DDBJ databases">
        <title>The Genome of Cuscuta australis (Dodder) Provides Insight into the Evolution of Plant Parasitism.</title>
        <authorList>
            <person name="Liu H."/>
        </authorList>
    </citation>
    <scope>NUCLEOTIDE SEQUENCE [LARGE SCALE GENOMIC DNA]</scope>
    <source>
        <strain evidence="16">cv. Yunnan</strain>
        <tissue evidence="15">Vines</tissue>
    </source>
</reference>
<name>A0A328DBP8_9ASTE</name>
<dbReference type="PROSITE" id="PS51192">
    <property type="entry name" value="HELICASE_ATP_BIND_1"/>
    <property type="match status" value="1"/>
</dbReference>
<evidence type="ECO:0000256" key="10">
    <source>
        <dbReference type="ARBA" id="ARBA00060772"/>
    </source>
</evidence>
<organism evidence="15 16">
    <name type="scientific">Cuscuta australis</name>
    <dbReference type="NCBI Taxonomy" id="267555"/>
    <lineage>
        <taxon>Eukaryota</taxon>
        <taxon>Viridiplantae</taxon>
        <taxon>Streptophyta</taxon>
        <taxon>Embryophyta</taxon>
        <taxon>Tracheophyta</taxon>
        <taxon>Spermatophyta</taxon>
        <taxon>Magnoliopsida</taxon>
        <taxon>eudicotyledons</taxon>
        <taxon>Gunneridae</taxon>
        <taxon>Pentapetalae</taxon>
        <taxon>asterids</taxon>
        <taxon>lamiids</taxon>
        <taxon>Solanales</taxon>
        <taxon>Convolvulaceae</taxon>
        <taxon>Cuscuteae</taxon>
        <taxon>Cuscuta</taxon>
        <taxon>Cuscuta subgen. Grammica</taxon>
        <taxon>Cuscuta sect. Cleistogrammica</taxon>
    </lineage>
</organism>
<feature type="compositionally biased region" description="Polar residues" evidence="11">
    <location>
        <begin position="1170"/>
        <end position="1233"/>
    </location>
</feature>
<dbReference type="InterPro" id="IPR048333">
    <property type="entry name" value="HA2_WH"/>
</dbReference>
<feature type="domain" description="Helicase ATP-binding" evidence="13">
    <location>
        <begin position="203"/>
        <end position="379"/>
    </location>
</feature>
<evidence type="ECO:0000256" key="6">
    <source>
        <dbReference type="ARBA" id="ARBA00022840"/>
    </source>
</evidence>
<dbReference type="InterPro" id="IPR001374">
    <property type="entry name" value="R3H_dom"/>
</dbReference>
<feature type="region of interest" description="Disordered" evidence="11">
    <location>
        <begin position="1132"/>
        <end position="1312"/>
    </location>
</feature>
<evidence type="ECO:0000256" key="7">
    <source>
        <dbReference type="ARBA" id="ARBA00022884"/>
    </source>
</evidence>
<dbReference type="FunFam" id="3.30.1370.50:FF:000002">
    <property type="entry name" value="Immunoglobulin mu DNA-binding protein 2"/>
    <property type="match status" value="1"/>
</dbReference>
<evidence type="ECO:0000259" key="14">
    <source>
        <dbReference type="PROSITE" id="PS51194"/>
    </source>
</evidence>
<dbReference type="Proteomes" id="UP000249390">
    <property type="component" value="Unassembled WGS sequence"/>
</dbReference>
<evidence type="ECO:0000256" key="3">
    <source>
        <dbReference type="ARBA" id="ARBA00022741"/>
    </source>
</evidence>
<keyword evidence="4" id="KW-0378">Hydrolase</keyword>
<feature type="region of interest" description="Disordered" evidence="11">
    <location>
        <begin position="1"/>
        <end position="30"/>
    </location>
</feature>
<feature type="domain" description="Helicase C-terminal" evidence="14">
    <location>
        <begin position="550"/>
        <end position="724"/>
    </location>
</feature>
<comment type="catalytic activity">
    <reaction evidence="9">
        <text>ATP + H2O = ADP + phosphate + H(+)</text>
        <dbReference type="Rhea" id="RHEA:13065"/>
        <dbReference type="ChEBI" id="CHEBI:15377"/>
        <dbReference type="ChEBI" id="CHEBI:15378"/>
        <dbReference type="ChEBI" id="CHEBI:30616"/>
        <dbReference type="ChEBI" id="CHEBI:43474"/>
        <dbReference type="ChEBI" id="CHEBI:456216"/>
        <dbReference type="EC" id="3.6.4.13"/>
    </reaction>
</comment>
<dbReference type="Pfam" id="PF00271">
    <property type="entry name" value="Helicase_C"/>
    <property type="match status" value="1"/>
</dbReference>
<dbReference type="PROSITE" id="PS51061">
    <property type="entry name" value="R3H"/>
    <property type="match status" value="1"/>
</dbReference>
<dbReference type="Gene3D" id="1.25.40.20">
    <property type="entry name" value="Ankyrin repeat-containing domain"/>
    <property type="match status" value="1"/>
</dbReference>
<dbReference type="GO" id="GO:0003724">
    <property type="term" value="F:RNA helicase activity"/>
    <property type="evidence" value="ECO:0007669"/>
    <property type="project" value="UniProtKB-EC"/>
</dbReference>
<protein>
    <recommendedName>
        <fullName evidence="17">RNA helicase</fullName>
    </recommendedName>
</protein>
<keyword evidence="5" id="KW-0347">Helicase</keyword>
<accession>A0A328DBP8</accession>
<keyword evidence="6" id="KW-0067">ATP-binding</keyword>
<evidence type="ECO:0000256" key="4">
    <source>
        <dbReference type="ARBA" id="ARBA00022801"/>
    </source>
</evidence>
<dbReference type="GO" id="GO:0003677">
    <property type="term" value="F:DNA binding"/>
    <property type="evidence" value="ECO:0007669"/>
    <property type="project" value="UniProtKB-ARBA"/>
</dbReference>
<comment type="caution">
    <text evidence="15">The sequence shown here is derived from an EMBL/GenBank/DDBJ whole genome shotgun (WGS) entry which is preliminary data.</text>
</comment>
<dbReference type="Pfam" id="PF01424">
    <property type="entry name" value="R3H"/>
    <property type="match status" value="1"/>
</dbReference>
<dbReference type="Pfam" id="PF00270">
    <property type="entry name" value="DEAD"/>
    <property type="match status" value="1"/>
</dbReference>
<keyword evidence="8" id="KW-0539">Nucleus</keyword>
<evidence type="ECO:0000256" key="1">
    <source>
        <dbReference type="ARBA" id="ARBA00004123"/>
    </source>
</evidence>
<dbReference type="PROSITE" id="PS51194">
    <property type="entry name" value="HELICASE_CTER"/>
    <property type="match status" value="1"/>
</dbReference>
<dbReference type="FunFam" id="3.40.50.300:FF:000526">
    <property type="entry name" value="DExH-box ATP-dependent RNA helicase DExH3"/>
    <property type="match status" value="1"/>
</dbReference>
<dbReference type="InterPro" id="IPR001650">
    <property type="entry name" value="Helicase_C-like"/>
</dbReference>
<dbReference type="PANTHER" id="PTHR18934">
    <property type="entry name" value="ATP-DEPENDENT RNA HELICASE"/>
    <property type="match status" value="1"/>
</dbReference>
<evidence type="ECO:0000256" key="9">
    <source>
        <dbReference type="ARBA" id="ARBA00047984"/>
    </source>
</evidence>
<dbReference type="SMART" id="SM00487">
    <property type="entry name" value="DEXDc"/>
    <property type="match status" value="1"/>
</dbReference>
<dbReference type="SUPFAM" id="SSF82708">
    <property type="entry name" value="R3H domain"/>
    <property type="match status" value="1"/>
</dbReference>
<dbReference type="GO" id="GO:0003723">
    <property type="term" value="F:RNA binding"/>
    <property type="evidence" value="ECO:0007669"/>
    <property type="project" value="UniProtKB-KW"/>
</dbReference>